<organism evidence="1 2">
    <name type="scientific">Ricinus communis</name>
    <name type="common">Castor bean</name>
    <dbReference type="NCBI Taxonomy" id="3988"/>
    <lineage>
        <taxon>Eukaryota</taxon>
        <taxon>Viridiplantae</taxon>
        <taxon>Streptophyta</taxon>
        <taxon>Embryophyta</taxon>
        <taxon>Tracheophyta</taxon>
        <taxon>Spermatophyta</taxon>
        <taxon>Magnoliopsida</taxon>
        <taxon>eudicotyledons</taxon>
        <taxon>Gunneridae</taxon>
        <taxon>Pentapetalae</taxon>
        <taxon>rosids</taxon>
        <taxon>fabids</taxon>
        <taxon>Malpighiales</taxon>
        <taxon>Euphorbiaceae</taxon>
        <taxon>Acalyphoideae</taxon>
        <taxon>Acalypheae</taxon>
        <taxon>Ricinus</taxon>
    </lineage>
</organism>
<reference evidence="2" key="1">
    <citation type="journal article" date="2010" name="Nat. Biotechnol.">
        <title>Draft genome sequence of the oilseed species Ricinus communis.</title>
        <authorList>
            <person name="Chan A.P."/>
            <person name="Crabtree J."/>
            <person name="Zhao Q."/>
            <person name="Lorenzi H."/>
            <person name="Orvis J."/>
            <person name="Puiu D."/>
            <person name="Melake-Berhan A."/>
            <person name="Jones K.M."/>
            <person name="Redman J."/>
            <person name="Chen G."/>
            <person name="Cahoon E.B."/>
            <person name="Gedil M."/>
            <person name="Stanke M."/>
            <person name="Haas B.J."/>
            <person name="Wortman J.R."/>
            <person name="Fraser-Liggett C.M."/>
            <person name="Ravel J."/>
            <person name="Rabinowicz P.D."/>
        </authorList>
    </citation>
    <scope>NUCLEOTIDE SEQUENCE [LARGE SCALE GENOMIC DNA]</scope>
    <source>
        <strain evidence="2">cv. Hale</strain>
    </source>
</reference>
<dbReference type="InParanoid" id="B9S316"/>
<protein>
    <submittedName>
        <fullName evidence="1">Uncharacterized protein</fullName>
    </submittedName>
</protein>
<keyword evidence="2" id="KW-1185">Reference proteome</keyword>
<dbReference type="EMBL" id="EQ973855">
    <property type="protein sequence ID" value="EEF42001.1"/>
    <property type="molecule type" value="Genomic_DNA"/>
</dbReference>
<dbReference type="AlphaFoldDB" id="B9S316"/>
<evidence type="ECO:0000313" key="1">
    <source>
        <dbReference type="EMBL" id="EEF42001.1"/>
    </source>
</evidence>
<gene>
    <name evidence="1" type="ORF">RCOM_1194300</name>
</gene>
<sequence>MVSLTVAKYAMRHLSNISHRQLPSLPLLPPFSYFLLKLLEIDEARREEARLLLSSLEHPMTAFSGQTKTGSFLTLKTVPRDLQLQ</sequence>
<name>B9S316_RICCO</name>
<proteinExistence type="predicted"/>
<accession>B9S316</accession>
<evidence type="ECO:0000313" key="2">
    <source>
        <dbReference type="Proteomes" id="UP000008311"/>
    </source>
</evidence>
<dbReference type="Proteomes" id="UP000008311">
    <property type="component" value="Unassembled WGS sequence"/>
</dbReference>